<organism evidence="4">
    <name type="scientific">Caenorhabditis brenneri</name>
    <name type="common">Nematode worm</name>
    <dbReference type="NCBI Taxonomy" id="135651"/>
    <lineage>
        <taxon>Eukaryota</taxon>
        <taxon>Metazoa</taxon>
        <taxon>Ecdysozoa</taxon>
        <taxon>Nematoda</taxon>
        <taxon>Chromadorea</taxon>
        <taxon>Rhabditida</taxon>
        <taxon>Rhabditina</taxon>
        <taxon>Rhabditomorpha</taxon>
        <taxon>Rhabditoidea</taxon>
        <taxon>Rhabditidae</taxon>
        <taxon>Peloderinae</taxon>
        <taxon>Caenorhabditis</taxon>
    </lineage>
</organism>
<keyword evidence="4" id="KW-1185">Reference proteome</keyword>
<dbReference type="HOGENOM" id="CLU_571398_0_0_1"/>
<dbReference type="FunCoup" id="G0PF23">
    <property type="interactions" value="1126"/>
</dbReference>
<feature type="transmembrane region" description="Helical" evidence="2">
    <location>
        <begin position="78"/>
        <end position="101"/>
    </location>
</feature>
<evidence type="ECO:0000313" key="3">
    <source>
        <dbReference type="EMBL" id="EGT53496.1"/>
    </source>
</evidence>
<dbReference type="AlphaFoldDB" id="G0PF23"/>
<keyword evidence="2" id="KW-0472">Membrane</keyword>
<dbReference type="OrthoDB" id="5847802at2759"/>
<evidence type="ECO:0000256" key="2">
    <source>
        <dbReference type="SAM" id="Phobius"/>
    </source>
</evidence>
<feature type="transmembrane region" description="Helical" evidence="2">
    <location>
        <begin position="47"/>
        <end position="66"/>
    </location>
</feature>
<accession>G0PF23</accession>
<sequence>MSFSTWISNQIFSLYDSDRIFEEMDRMILEGKMIESQELQEGSTWNFKWILTSTVIAAGGISIAFLKSEKVSFQNWKTFAIGAGLVTVVGSTVSLGGHFWFRRKVKSTRRIIHQLDRTRVALKKRKQVFFSISMRIPRHRHPLILRACRLTVSAIECLVEKTKLLNDGSTWQDLYTDAIREITMRSFENSEVLKIEEIGDENEDEMDFEAVFEALISVFKLHASEYCRVVVIDFLNSIKLDFEKLKSFLKTCNELQEFTSHLKSIERSALKSETENLKNSKKQESKYRSTIEMEIGWKQQTAMALESILESLESESVKRSEVELALHKTLVMVGTEKIDSKSESLPKIEPKNDSQTETVIIEKEKERTDVDMVFEGVPLSEKEKTDSKSAAARDVLLDGSESRKHEASLFGELQMVLKPRRSNFAKRERAALAKFYGVDENQLAKEEEDSKKEETFEGIGAGGDEEPEPYDWRKDAETSAGIHHDADNDAFLKALNLRRVDDDIIE</sequence>
<proteinExistence type="predicted"/>
<protein>
    <submittedName>
        <fullName evidence="3">Uncharacterized protein</fullName>
    </submittedName>
</protein>
<keyword evidence="2" id="KW-1133">Transmembrane helix</keyword>
<name>G0PF23_CAEBE</name>
<dbReference type="eggNOG" id="ENOG502TH1Z">
    <property type="taxonomic scope" value="Eukaryota"/>
</dbReference>
<dbReference type="STRING" id="135651.G0PF23"/>
<feature type="compositionally biased region" description="Basic and acidic residues" evidence="1">
    <location>
        <begin position="443"/>
        <end position="455"/>
    </location>
</feature>
<dbReference type="EMBL" id="GL380341">
    <property type="protein sequence ID" value="EGT53496.1"/>
    <property type="molecule type" value="Genomic_DNA"/>
</dbReference>
<gene>
    <name evidence="3" type="ORF">CAEBREN_28272</name>
</gene>
<evidence type="ECO:0000256" key="1">
    <source>
        <dbReference type="SAM" id="MobiDB-lite"/>
    </source>
</evidence>
<dbReference type="InParanoid" id="G0PF23"/>
<dbReference type="Proteomes" id="UP000008068">
    <property type="component" value="Unassembled WGS sequence"/>
</dbReference>
<feature type="region of interest" description="Disordered" evidence="1">
    <location>
        <begin position="443"/>
        <end position="472"/>
    </location>
</feature>
<reference evidence="4" key="1">
    <citation type="submission" date="2011-07" db="EMBL/GenBank/DDBJ databases">
        <authorList>
            <consortium name="Caenorhabditis brenneri Sequencing and Analysis Consortium"/>
            <person name="Wilson R.K."/>
        </authorList>
    </citation>
    <scope>NUCLEOTIDE SEQUENCE [LARGE SCALE GENOMIC DNA]</scope>
    <source>
        <strain evidence="4">PB2801</strain>
    </source>
</reference>
<keyword evidence="2" id="KW-0812">Transmembrane</keyword>
<evidence type="ECO:0000313" key="4">
    <source>
        <dbReference type="Proteomes" id="UP000008068"/>
    </source>
</evidence>